<sequence>MPKRISLDRKSNSLTELAATIATRNGKKSYDCDPDRWIAVPASNCGGLVQSHFVYNQLRFLTFENDCLLIYNKLDKEKSTSNEFFQNLGDVQNTFYG</sequence>
<protein>
    <submittedName>
        <fullName evidence="1">Uncharacterized protein</fullName>
    </submittedName>
</protein>
<evidence type="ECO:0000313" key="2">
    <source>
        <dbReference type="Proteomes" id="UP000276133"/>
    </source>
</evidence>
<comment type="caution">
    <text evidence="1">The sequence shown here is derived from an EMBL/GenBank/DDBJ whole genome shotgun (WGS) entry which is preliminary data.</text>
</comment>
<proteinExistence type="predicted"/>
<keyword evidence="2" id="KW-1185">Reference proteome</keyword>
<organism evidence="1 2">
    <name type="scientific">Brachionus plicatilis</name>
    <name type="common">Marine rotifer</name>
    <name type="synonym">Brachionus muelleri</name>
    <dbReference type="NCBI Taxonomy" id="10195"/>
    <lineage>
        <taxon>Eukaryota</taxon>
        <taxon>Metazoa</taxon>
        <taxon>Spiralia</taxon>
        <taxon>Gnathifera</taxon>
        <taxon>Rotifera</taxon>
        <taxon>Eurotatoria</taxon>
        <taxon>Monogononta</taxon>
        <taxon>Pseudotrocha</taxon>
        <taxon>Ploima</taxon>
        <taxon>Brachionidae</taxon>
        <taxon>Brachionus</taxon>
    </lineage>
</organism>
<accession>A0A3M7T571</accession>
<gene>
    <name evidence="1" type="ORF">BpHYR1_052609</name>
</gene>
<evidence type="ECO:0000313" key="1">
    <source>
        <dbReference type="EMBL" id="RNA43131.1"/>
    </source>
</evidence>
<dbReference type="AlphaFoldDB" id="A0A3M7T571"/>
<dbReference type="EMBL" id="REGN01000271">
    <property type="protein sequence ID" value="RNA43131.1"/>
    <property type="molecule type" value="Genomic_DNA"/>
</dbReference>
<name>A0A3M7T571_BRAPC</name>
<reference evidence="1 2" key="1">
    <citation type="journal article" date="2018" name="Sci. Rep.">
        <title>Genomic signatures of local adaptation to the degree of environmental predictability in rotifers.</title>
        <authorList>
            <person name="Franch-Gras L."/>
            <person name="Hahn C."/>
            <person name="Garcia-Roger E.M."/>
            <person name="Carmona M.J."/>
            <person name="Serra M."/>
            <person name="Gomez A."/>
        </authorList>
    </citation>
    <scope>NUCLEOTIDE SEQUENCE [LARGE SCALE GENOMIC DNA]</scope>
    <source>
        <strain evidence="1">HYR1</strain>
    </source>
</reference>
<dbReference type="Proteomes" id="UP000276133">
    <property type="component" value="Unassembled WGS sequence"/>
</dbReference>